<feature type="compositionally biased region" description="Basic residues" evidence="1">
    <location>
        <begin position="8"/>
        <end position="29"/>
    </location>
</feature>
<dbReference type="HOGENOM" id="CLU_2425652_0_0_11"/>
<dbReference type="KEGG" id="sfi:SFUL_3854"/>
<organism evidence="2 3">
    <name type="scientific">Streptomyces microflavus DSM 40593</name>
    <dbReference type="NCBI Taxonomy" id="1303692"/>
    <lineage>
        <taxon>Bacteria</taxon>
        <taxon>Bacillati</taxon>
        <taxon>Actinomycetota</taxon>
        <taxon>Actinomycetes</taxon>
        <taxon>Kitasatosporales</taxon>
        <taxon>Streptomycetaceae</taxon>
        <taxon>Streptomyces</taxon>
    </lineage>
</organism>
<dbReference type="EMBL" id="CP005080">
    <property type="protein sequence ID" value="AGK78766.1"/>
    <property type="molecule type" value="Genomic_DNA"/>
</dbReference>
<dbReference type="AlphaFoldDB" id="N0CRG3"/>
<reference evidence="2 3" key="1">
    <citation type="submission" date="2013-04" db="EMBL/GenBank/DDBJ databases">
        <title>Complete genome sequence of Streptomyces fulvissimus.</title>
        <authorList>
            <person name="Myronovskyi M."/>
            <person name="Tokovenko B."/>
            <person name="Manderscheid N."/>
            <person name="Petzke L."/>
            <person name="Luzhetskyy A."/>
        </authorList>
    </citation>
    <scope>NUCLEOTIDE SEQUENCE [LARGE SCALE GENOMIC DNA]</scope>
    <source>
        <strain evidence="2 3">DSM 40593</strain>
    </source>
</reference>
<evidence type="ECO:0000256" key="1">
    <source>
        <dbReference type="SAM" id="MobiDB-lite"/>
    </source>
</evidence>
<evidence type="ECO:0000313" key="3">
    <source>
        <dbReference type="Proteomes" id="UP000013304"/>
    </source>
</evidence>
<accession>N0CRG3</accession>
<name>N0CRG3_STRMI</name>
<sequence length="91" mass="10180">MSWAHLLRVSHRTPSRSRTTTRKMTRTHSTRIATTRTMARIRTISPAPRRSAAALDLALTHQPGPGLPRAGFCVSRSGPDPYVPVRRFFVS</sequence>
<gene>
    <name evidence="2" type="ORF">SFUL_3854</name>
</gene>
<feature type="region of interest" description="Disordered" evidence="1">
    <location>
        <begin position="1"/>
        <end position="30"/>
    </location>
</feature>
<dbReference type="Proteomes" id="UP000013304">
    <property type="component" value="Chromosome"/>
</dbReference>
<proteinExistence type="predicted"/>
<evidence type="ECO:0000313" key="2">
    <source>
        <dbReference type="EMBL" id="AGK78766.1"/>
    </source>
</evidence>
<protein>
    <submittedName>
        <fullName evidence="2">DUF3073 domain containing protein</fullName>
    </submittedName>
</protein>